<reference evidence="6" key="2">
    <citation type="submission" date="2015-01" db="EMBL/GenBank/DDBJ databases">
        <title>Evolutionary Origins and Diversification of the Mycorrhizal Mutualists.</title>
        <authorList>
            <consortium name="DOE Joint Genome Institute"/>
            <consortium name="Mycorrhizal Genomics Consortium"/>
            <person name="Kohler A."/>
            <person name="Kuo A."/>
            <person name="Nagy L.G."/>
            <person name="Floudas D."/>
            <person name="Copeland A."/>
            <person name="Barry K.W."/>
            <person name="Cichocki N."/>
            <person name="Veneault-Fourrey C."/>
            <person name="LaButti K."/>
            <person name="Lindquist E.A."/>
            <person name="Lipzen A."/>
            <person name="Lundell T."/>
            <person name="Morin E."/>
            <person name="Murat C."/>
            <person name="Riley R."/>
            <person name="Ohm R."/>
            <person name="Sun H."/>
            <person name="Tunlid A."/>
            <person name="Henrissat B."/>
            <person name="Grigoriev I.V."/>
            <person name="Hibbett D.S."/>
            <person name="Martin F."/>
        </authorList>
    </citation>
    <scope>NUCLEOTIDE SEQUENCE [LARGE SCALE GENOMIC DNA]</scope>
    <source>
        <strain evidence="6">MUT 4182</strain>
    </source>
</reference>
<dbReference type="Pfam" id="PF07676">
    <property type="entry name" value="PD40"/>
    <property type="match status" value="1"/>
</dbReference>
<dbReference type="Gene3D" id="2.130.10.10">
    <property type="entry name" value="YVTN repeat-like/Quinoprotein amine dehydrogenase"/>
    <property type="match status" value="2"/>
</dbReference>
<keyword evidence="4" id="KW-0812">Transmembrane</keyword>
<organism evidence="5 6">
    <name type="scientific">Tulasnella calospora MUT 4182</name>
    <dbReference type="NCBI Taxonomy" id="1051891"/>
    <lineage>
        <taxon>Eukaryota</taxon>
        <taxon>Fungi</taxon>
        <taxon>Dikarya</taxon>
        <taxon>Basidiomycota</taxon>
        <taxon>Agaricomycotina</taxon>
        <taxon>Agaricomycetes</taxon>
        <taxon>Cantharellales</taxon>
        <taxon>Tulasnellaceae</taxon>
        <taxon>Tulasnella</taxon>
    </lineage>
</organism>
<accession>A0A0C3Q792</accession>
<evidence type="ECO:0000256" key="1">
    <source>
        <dbReference type="ARBA" id="ARBA00022574"/>
    </source>
</evidence>
<name>A0A0C3Q792_9AGAM</name>
<sequence length="980" mass="108710">MLNAEEISQALKELHDVTQRLPALLIAGQFLADIQSGWERQQPAERLMGDSQLQRDSRKEFILFEKSVKDLEENLETFMRAVRPIGSSSGLIRAARKIEEEMITILDQMRYTTAKIWTKFATSRERPHSVLPEDLRNGQMASWMLVKSFRTLSETLQEFLDSLEDIPDIPVLVGLQGQCIERIRRQVIERSVALEFNGISLTLRAGTSFENSAADWRYMIQVMAEMITYVNKAGKVLKEFTKDGVQAIRDAQDRSQNWLQNISAVATFFSAVTATTLQYSIDGKHDLGTVVRALWVSSLILSIASAINSQLAMHWRAAMYRSPRGALPMWASFCLNHAPIACLVTAVLTFSVGLVAWTFGSGLGVVVTACATTHTVATAIILIAVVVWETGERLREYKRAIRQELHESGVNPLPPVWRSVKYYSFLASVTLIDSWHDLVTWLRRKWNQALGHLRRRSNPSIRAPPDELPRGSSNLTISIPKGTNSITSGPMGLLSPVVTPNPLTRWQSRKHQAKRFSAALPSTLVIHPQPGVDAPFSPLSPAVDERFFGPSTPALQRTFRRRAWELAHDQSLRDVIKSSPMGNTGYRRRSELNSIRPVHALLVERPVGRDMHFSPDGRWLAVSRVDGRVAIWSVDAFGEEPITIPAPTERFAWSPDGSYIVSILAKGFQIWDRSKGGFKTRETSSSIGPIAWLQSGAAFAAAVDGEVYIYTRNGRRDRQFNGLSRSRIQIHDIAIVPSATQAQYGTLLLVATVIAEVAEPSFMKPDFQKPRDAKPERRLIGKVYDMDRNSVQAPIEASILTDANRVAVNRNGMFGLVSYGDGSLPELWQLRDSRGRARLELCRVYAPATTGSTDNKRAAAPGVVGKAHFGGESDEWVIACNGENEIYVWDRATGHMLHTLRSTEIQEFSGTLNAYDIATFTCRVVQDSTTGMLLASASRSGGVIIWQSPPDPQSPLLDSSSSPQEVVASEGDAVVAGRAL</sequence>
<feature type="transmembrane region" description="Helical" evidence="4">
    <location>
        <begin position="363"/>
        <end position="388"/>
    </location>
</feature>
<keyword evidence="4" id="KW-1133">Transmembrane helix</keyword>
<evidence type="ECO:0000256" key="3">
    <source>
        <dbReference type="SAM" id="MobiDB-lite"/>
    </source>
</evidence>
<dbReference type="STRING" id="1051891.A0A0C3Q792"/>
<dbReference type="PANTHER" id="PTHR22838">
    <property type="entry name" value="WD REPEAT PROTEIN 26-RELATED"/>
    <property type="match status" value="1"/>
</dbReference>
<dbReference type="InterPro" id="IPR051350">
    <property type="entry name" value="WD_repeat-ST_regulator"/>
</dbReference>
<dbReference type="Proteomes" id="UP000054248">
    <property type="component" value="Unassembled WGS sequence"/>
</dbReference>
<dbReference type="OrthoDB" id="3218675at2759"/>
<keyword evidence="4" id="KW-0472">Membrane</keyword>
<keyword evidence="1" id="KW-0853">WD repeat</keyword>
<feature type="region of interest" description="Disordered" evidence="3">
    <location>
        <begin position="947"/>
        <end position="971"/>
    </location>
</feature>
<dbReference type="InterPro" id="IPR001680">
    <property type="entry name" value="WD40_rpt"/>
</dbReference>
<dbReference type="InterPro" id="IPR011659">
    <property type="entry name" value="WD40"/>
</dbReference>
<evidence type="ECO:0000256" key="4">
    <source>
        <dbReference type="SAM" id="Phobius"/>
    </source>
</evidence>
<proteinExistence type="predicted"/>
<evidence type="ECO:0000313" key="5">
    <source>
        <dbReference type="EMBL" id="KIO25425.1"/>
    </source>
</evidence>
<dbReference type="SMART" id="SM00320">
    <property type="entry name" value="WD40"/>
    <property type="match status" value="4"/>
</dbReference>
<feature type="compositionally biased region" description="Low complexity" evidence="3">
    <location>
        <begin position="954"/>
        <end position="964"/>
    </location>
</feature>
<evidence type="ECO:0000256" key="2">
    <source>
        <dbReference type="ARBA" id="ARBA00022737"/>
    </source>
</evidence>
<keyword evidence="6" id="KW-1185">Reference proteome</keyword>
<evidence type="ECO:0000313" key="6">
    <source>
        <dbReference type="Proteomes" id="UP000054248"/>
    </source>
</evidence>
<dbReference type="AlphaFoldDB" id="A0A0C3Q792"/>
<feature type="transmembrane region" description="Helical" evidence="4">
    <location>
        <begin position="334"/>
        <end position="357"/>
    </location>
</feature>
<dbReference type="Pfam" id="PF00400">
    <property type="entry name" value="WD40"/>
    <property type="match status" value="1"/>
</dbReference>
<dbReference type="HOGENOM" id="CLU_339540_0_0_1"/>
<reference evidence="5 6" key="1">
    <citation type="submission" date="2014-04" db="EMBL/GenBank/DDBJ databases">
        <authorList>
            <consortium name="DOE Joint Genome Institute"/>
            <person name="Kuo A."/>
            <person name="Girlanda M."/>
            <person name="Perotto S."/>
            <person name="Kohler A."/>
            <person name="Nagy L.G."/>
            <person name="Floudas D."/>
            <person name="Copeland A."/>
            <person name="Barry K.W."/>
            <person name="Cichocki N."/>
            <person name="Veneault-Fourrey C."/>
            <person name="LaButti K."/>
            <person name="Lindquist E.A."/>
            <person name="Lipzen A."/>
            <person name="Lundell T."/>
            <person name="Morin E."/>
            <person name="Murat C."/>
            <person name="Sun H."/>
            <person name="Tunlid A."/>
            <person name="Henrissat B."/>
            <person name="Grigoriev I.V."/>
            <person name="Hibbett D.S."/>
            <person name="Martin F."/>
            <person name="Nordberg H.P."/>
            <person name="Cantor M.N."/>
            <person name="Hua S.X."/>
        </authorList>
    </citation>
    <scope>NUCLEOTIDE SEQUENCE [LARGE SCALE GENOMIC DNA]</scope>
    <source>
        <strain evidence="5 6">MUT 4182</strain>
    </source>
</reference>
<dbReference type="EMBL" id="KN823042">
    <property type="protein sequence ID" value="KIO25425.1"/>
    <property type="molecule type" value="Genomic_DNA"/>
</dbReference>
<gene>
    <name evidence="5" type="ORF">M407DRAFT_25224</name>
</gene>
<protein>
    <submittedName>
        <fullName evidence="5">Uncharacterized protein</fullName>
    </submittedName>
</protein>
<dbReference type="SUPFAM" id="SSF82171">
    <property type="entry name" value="DPP6 N-terminal domain-like"/>
    <property type="match status" value="1"/>
</dbReference>
<dbReference type="InterPro" id="IPR015943">
    <property type="entry name" value="WD40/YVTN_repeat-like_dom_sf"/>
</dbReference>
<keyword evidence="2" id="KW-0677">Repeat</keyword>
<dbReference type="PANTHER" id="PTHR22838:SF0">
    <property type="entry name" value="WD REPEAT-CONTAINING PROTEIN 26"/>
    <property type="match status" value="1"/>
</dbReference>